<feature type="domain" description="Beta-xylosidase C-terminal Concanavalin A-like" evidence="8">
    <location>
        <begin position="324"/>
        <end position="517"/>
    </location>
</feature>
<sequence>MKSLLLLTAFTLAYLSGYAQSKTADKAVNPIIYADVPDLAMIRVGDTYYMSSTTTHMAPGVPIMKSTDLVNWQMVGYAYDVLDDMDALNLDNGKSAYGSGSWASSLRYHEGIFYLTTFCGTTHKTYVYTTKDIERGPWKKASFTPMLHDHSLFFDDDGKVYMVYGSGKIMLAELNSDAAGIKPATAGKVIIENASAPAGPNIGLPAEGSQLFKIDGWYYLFNICWPKGGMRTVTVHRANKITGPYEGRVALQDRGIAQGGLISTPDGKWYTYLFRDFGAVGRVPYWAPVHWEDGWPVLGINGVVPDSLDLPASNGMMGEIVASDEFNRKKGDRVLPYAWQWNHQPANHLWSLQQRPGYLRLTTGRVDTSLFLARNMLTQRTYGPQCSGITALDVTHMKDGDCAGLTLFQQEYGWIGVKVEKNVRYLVMVSYVSGRPVEQGRIPLQQKTVYLKADCDFRNLTDKGYFYYSLDGQSWVQFGTVLQMKYTLPHFIGYRYGLFNYATTTAGGYADFDFFRWQ</sequence>
<dbReference type="PANTHER" id="PTHR42812">
    <property type="entry name" value="BETA-XYLOSIDASE"/>
    <property type="match status" value="1"/>
</dbReference>
<dbReference type="Pfam" id="PF04616">
    <property type="entry name" value="Glyco_hydro_43"/>
    <property type="match status" value="1"/>
</dbReference>
<dbReference type="KEGG" id="cpi:Cpin_2114"/>
<dbReference type="EMBL" id="CP001699">
    <property type="protein sequence ID" value="ACU59607.1"/>
    <property type="molecule type" value="Genomic_DNA"/>
</dbReference>
<comment type="similarity">
    <text evidence="1 6">Belongs to the glycosyl hydrolase 43 family.</text>
</comment>
<evidence type="ECO:0000256" key="7">
    <source>
        <dbReference type="SAM" id="SignalP"/>
    </source>
</evidence>
<keyword evidence="3 6" id="KW-0326">Glycosidase</keyword>
<name>A0A979G2A8_CHIPD</name>
<dbReference type="Gene3D" id="2.115.10.20">
    <property type="entry name" value="Glycosyl hydrolase domain, family 43"/>
    <property type="match status" value="1"/>
</dbReference>
<proteinExistence type="inferred from homology"/>
<reference evidence="10" key="1">
    <citation type="submission" date="2009-08" db="EMBL/GenBank/DDBJ databases">
        <title>The complete genome of Chitinophaga pinensis DSM 2588.</title>
        <authorList>
            <consortium name="US DOE Joint Genome Institute (JGI-PGF)"/>
            <person name="Lucas S."/>
            <person name="Copeland A."/>
            <person name="Lapidus A."/>
            <person name="Glavina del Rio T."/>
            <person name="Dalin E."/>
            <person name="Tice H."/>
            <person name="Bruce D."/>
            <person name="Goodwin L."/>
            <person name="Pitluck S."/>
            <person name="Kyrpides N."/>
            <person name="Mavromatis K."/>
            <person name="Ivanova N."/>
            <person name="Mikhailova N."/>
            <person name="Sims D."/>
            <person name="Meinche L."/>
            <person name="Brettin T."/>
            <person name="Detter J.C."/>
            <person name="Han C."/>
            <person name="Larimer F."/>
            <person name="Land M."/>
            <person name="Hauser L."/>
            <person name="Markowitz V."/>
            <person name="Cheng J.-F."/>
            <person name="Hugenholtz P."/>
            <person name="Woyke T."/>
            <person name="Wu D."/>
            <person name="Spring S."/>
            <person name="Klenk H.-P."/>
            <person name="Eisen J.A."/>
        </authorList>
    </citation>
    <scope>NUCLEOTIDE SEQUENCE [LARGE SCALE GENOMIC DNA]</scope>
    <source>
        <strain evidence="10">ATCC 43595 / DSM 2588 / LMG 13176 / NBRC 15968 / NCIMB 11800 / UQM 2034</strain>
    </source>
</reference>
<feature type="active site" description="Proton donor" evidence="4">
    <location>
        <position position="207"/>
    </location>
</feature>
<evidence type="ECO:0000313" key="9">
    <source>
        <dbReference type="EMBL" id="ACU59607.1"/>
    </source>
</evidence>
<evidence type="ECO:0000256" key="6">
    <source>
        <dbReference type="RuleBase" id="RU361187"/>
    </source>
</evidence>
<accession>A0A979G2A8</accession>
<evidence type="ECO:0000259" key="8">
    <source>
        <dbReference type="Pfam" id="PF17851"/>
    </source>
</evidence>
<organism evidence="9 10">
    <name type="scientific">Chitinophaga pinensis (strain ATCC 43595 / DSM 2588 / LMG 13176 / NBRC 15968 / NCIMB 11800 / UQM 2034)</name>
    <dbReference type="NCBI Taxonomy" id="485918"/>
    <lineage>
        <taxon>Bacteria</taxon>
        <taxon>Pseudomonadati</taxon>
        <taxon>Bacteroidota</taxon>
        <taxon>Chitinophagia</taxon>
        <taxon>Chitinophagales</taxon>
        <taxon>Chitinophagaceae</taxon>
        <taxon>Chitinophaga</taxon>
    </lineage>
</organism>
<feature type="chain" id="PRO_5036804406" evidence="7">
    <location>
        <begin position="22"/>
        <end position="518"/>
    </location>
</feature>
<evidence type="ECO:0000256" key="5">
    <source>
        <dbReference type="PIRSR" id="PIRSR606710-2"/>
    </source>
</evidence>
<feature type="active site" description="Proton acceptor" evidence="4">
    <location>
        <position position="38"/>
    </location>
</feature>
<evidence type="ECO:0000256" key="1">
    <source>
        <dbReference type="ARBA" id="ARBA00009865"/>
    </source>
</evidence>
<dbReference type="AlphaFoldDB" id="A0A979G2A8"/>
<dbReference type="CDD" id="cd09001">
    <property type="entry name" value="GH43_FsAxh1-like"/>
    <property type="match status" value="1"/>
</dbReference>
<dbReference type="PANTHER" id="PTHR42812:SF12">
    <property type="entry name" value="BETA-XYLOSIDASE-RELATED"/>
    <property type="match status" value="1"/>
</dbReference>
<dbReference type="OrthoDB" id="9801455at2"/>
<evidence type="ECO:0000256" key="2">
    <source>
        <dbReference type="ARBA" id="ARBA00022801"/>
    </source>
</evidence>
<dbReference type="GO" id="GO:0005975">
    <property type="term" value="P:carbohydrate metabolic process"/>
    <property type="evidence" value="ECO:0007669"/>
    <property type="project" value="InterPro"/>
</dbReference>
<dbReference type="RefSeq" id="WP_012789783.1">
    <property type="nucleotide sequence ID" value="NC_013132.1"/>
</dbReference>
<dbReference type="SUPFAM" id="SSF49899">
    <property type="entry name" value="Concanavalin A-like lectins/glucanases"/>
    <property type="match status" value="1"/>
</dbReference>
<dbReference type="InterPro" id="IPR051795">
    <property type="entry name" value="Glycosyl_Hydrlase_43"/>
</dbReference>
<evidence type="ECO:0000256" key="3">
    <source>
        <dbReference type="ARBA" id="ARBA00023295"/>
    </source>
</evidence>
<dbReference type="Proteomes" id="UP000002215">
    <property type="component" value="Chromosome"/>
</dbReference>
<dbReference type="InterPro" id="IPR023296">
    <property type="entry name" value="Glyco_hydro_beta-prop_sf"/>
</dbReference>
<dbReference type="GO" id="GO:0004553">
    <property type="term" value="F:hydrolase activity, hydrolyzing O-glycosyl compounds"/>
    <property type="evidence" value="ECO:0007669"/>
    <property type="project" value="InterPro"/>
</dbReference>
<dbReference type="InterPro" id="IPR006710">
    <property type="entry name" value="Glyco_hydro_43"/>
</dbReference>
<dbReference type="InterPro" id="IPR013320">
    <property type="entry name" value="ConA-like_dom_sf"/>
</dbReference>
<dbReference type="Pfam" id="PF17851">
    <property type="entry name" value="GH43_C2"/>
    <property type="match status" value="1"/>
</dbReference>
<keyword evidence="2 6" id="KW-0378">Hydrolase</keyword>
<evidence type="ECO:0000256" key="4">
    <source>
        <dbReference type="PIRSR" id="PIRSR606710-1"/>
    </source>
</evidence>
<evidence type="ECO:0000313" key="10">
    <source>
        <dbReference type="Proteomes" id="UP000002215"/>
    </source>
</evidence>
<dbReference type="SUPFAM" id="SSF75005">
    <property type="entry name" value="Arabinanase/levansucrase/invertase"/>
    <property type="match status" value="1"/>
</dbReference>
<gene>
    <name evidence="9" type="ordered locus">Cpin_2114</name>
</gene>
<keyword evidence="7" id="KW-0732">Signal</keyword>
<feature type="signal peptide" evidence="7">
    <location>
        <begin position="1"/>
        <end position="21"/>
    </location>
</feature>
<dbReference type="Gene3D" id="2.60.120.200">
    <property type="match status" value="1"/>
</dbReference>
<feature type="site" description="Important for catalytic activity, responsible for pKa modulation of the active site Glu and correct orientation of both the proton donor and substrate" evidence="5">
    <location>
        <position position="149"/>
    </location>
</feature>
<dbReference type="InterPro" id="IPR041542">
    <property type="entry name" value="GH43_C2"/>
</dbReference>
<protein>
    <submittedName>
        <fullName evidence="9">Glycoside hydrolase family 43</fullName>
    </submittedName>
</protein>
<reference evidence="9 10" key="2">
    <citation type="journal article" date="2010" name="Stand. Genomic Sci.">
        <title>Complete genome sequence of Chitinophaga pinensis type strain (UQM 2034).</title>
        <authorList>
            <person name="Glavina Del Rio T."/>
            <person name="Abt B."/>
            <person name="Spring S."/>
            <person name="Lapidus A."/>
            <person name="Nolan M."/>
            <person name="Tice H."/>
            <person name="Copeland A."/>
            <person name="Cheng J.F."/>
            <person name="Chen F."/>
            <person name="Bruce D."/>
            <person name="Goodwin L."/>
            <person name="Pitluck S."/>
            <person name="Ivanova N."/>
            <person name="Mavromatis K."/>
            <person name="Mikhailova N."/>
            <person name="Pati A."/>
            <person name="Chen A."/>
            <person name="Palaniappan K."/>
            <person name="Land M."/>
            <person name="Hauser L."/>
            <person name="Chang Y.J."/>
            <person name="Jeffries C.D."/>
            <person name="Chain P."/>
            <person name="Saunders E."/>
            <person name="Detter J.C."/>
            <person name="Brettin T."/>
            <person name="Rohde M."/>
            <person name="Goker M."/>
            <person name="Bristow J."/>
            <person name="Eisen J.A."/>
            <person name="Markowitz V."/>
            <person name="Hugenholtz P."/>
            <person name="Kyrpides N.C."/>
            <person name="Klenk H.P."/>
            <person name="Lucas S."/>
        </authorList>
    </citation>
    <scope>NUCLEOTIDE SEQUENCE [LARGE SCALE GENOMIC DNA]</scope>
    <source>
        <strain evidence="10">ATCC 43595 / DSM 2588 / LMG 13176 / NBRC 15968 / NCIMB 11800 / UQM 2034</strain>
    </source>
</reference>